<evidence type="ECO:0000313" key="2">
    <source>
        <dbReference type="Proteomes" id="UP000037784"/>
    </source>
</evidence>
<comment type="caution">
    <text evidence="1">The sequence shown here is derived from an EMBL/GenBank/DDBJ whole genome shotgun (WGS) entry which is preliminary data.</text>
</comment>
<gene>
    <name evidence="1" type="ORF">ARMA_0673</name>
</gene>
<evidence type="ECO:0000313" key="1">
    <source>
        <dbReference type="EMBL" id="GAP62250.1"/>
    </source>
</evidence>
<dbReference type="InParanoid" id="A0A0N0RFC5"/>
<sequence length="40" mass="4607">MTIGERQYNHVPDVRFGVPLNVWYQVPPDEATNNKEAIHA</sequence>
<dbReference type="EMBL" id="BBZA01000038">
    <property type="protein sequence ID" value="GAP62250.1"/>
    <property type="molecule type" value="Genomic_DNA"/>
</dbReference>
<protein>
    <submittedName>
        <fullName evidence="1">Uncharacterized protein</fullName>
    </submittedName>
</protein>
<dbReference type="AlphaFoldDB" id="A0A0N0RFC5"/>
<reference evidence="1 2" key="1">
    <citation type="journal article" date="2015" name="Genome Announc.">
        <title>Draft Genome Sequence of a Heterotrophic Facultative Anaerobic Thermophilic Bacterium, Ardenticatena maritima Strain 110ST.</title>
        <authorList>
            <person name="Kawaichi S."/>
            <person name="Yoshida T."/>
            <person name="Sako Y."/>
            <person name="Nakamura R."/>
        </authorList>
    </citation>
    <scope>NUCLEOTIDE SEQUENCE [LARGE SCALE GENOMIC DNA]</scope>
    <source>
        <strain evidence="1 2">110S</strain>
    </source>
</reference>
<organism evidence="1 2">
    <name type="scientific">Ardenticatena maritima</name>
    <dbReference type="NCBI Taxonomy" id="872965"/>
    <lineage>
        <taxon>Bacteria</taxon>
        <taxon>Bacillati</taxon>
        <taxon>Chloroflexota</taxon>
        <taxon>Ardenticatenia</taxon>
        <taxon>Ardenticatenales</taxon>
        <taxon>Ardenticatenaceae</taxon>
        <taxon>Ardenticatena</taxon>
    </lineage>
</organism>
<name>A0A0N0RFC5_9CHLR</name>
<reference evidence="2" key="2">
    <citation type="submission" date="2015-08" db="EMBL/GenBank/DDBJ databases">
        <title>Draft Genome Sequence of a Heterotrophic Facultative Anaerobic Bacterium Ardenticatena maritima Strain 110S.</title>
        <authorList>
            <person name="Kawaichi S."/>
            <person name="Yoshida T."/>
            <person name="Sako Y."/>
            <person name="Nakamura R."/>
        </authorList>
    </citation>
    <scope>NUCLEOTIDE SEQUENCE [LARGE SCALE GENOMIC DNA]</scope>
    <source>
        <strain evidence="2">110S</strain>
    </source>
</reference>
<accession>A0A0N0RFC5</accession>
<proteinExistence type="predicted"/>
<keyword evidence="2" id="KW-1185">Reference proteome</keyword>
<dbReference type="Proteomes" id="UP000037784">
    <property type="component" value="Unassembled WGS sequence"/>
</dbReference>